<feature type="transmembrane region" description="Helical" evidence="1">
    <location>
        <begin position="31"/>
        <end position="52"/>
    </location>
</feature>
<name>A0ABV7V163_9SPHN</name>
<reference evidence="3" key="1">
    <citation type="journal article" date="2019" name="Int. J. Syst. Evol. Microbiol.">
        <title>The Global Catalogue of Microorganisms (GCM) 10K type strain sequencing project: providing services to taxonomists for standard genome sequencing and annotation.</title>
        <authorList>
            <consortium name="The Broad Institute Genomics Platform"/>
            <consortium name="The Broad Institute Genome Sequencing Center for Infectious Disease"/>
            <person name="Wu L."/>
            <person name="Ma J."/>
        </authorList>
    </citation>
    <scope>NUCLEOTIDE SEQUENCE [LARGE SCALE GENOMIC DNA]</scope>
    <source>
        <strain evidence="3">KCTC 42224</strain>
    </source>
</reference>
<keyword evidence="3" id="KW-1185">Reference proteome</keyword>
<gene>
    <name evidence="2" type="ORF">ACFOOT_05680</name>
</gene>
<dbReference type="Proteomes" id="UP001595683">
    <property type="component" value="Unassembled WGS sequence"/>
</dbReference>
<evidence type="ECO:0000313" key="3">
    <source>
        <dbReference type="Proteomes" id="UP001595683"/>
    </source>
</evidence>
<evidence type="ECO:0000313" key="2">
    <source>
        <dbReference type="EMBL" id="MFC3670907.1"/>
    </source>
</evidence>
<sequence>MARALITLAVPALLVLLAALAVPADGGALLGIGARTWALFACAPLTSAWLWWRQRGIAA</sequence>
<proteinExistence type="predicted"/>
<dbReference type="EMBL" id="JBHRYE010000010">
    <property type="protein sequence ID" value="MFC3670907.1"/>
    <property type="molecule type" value="Genomic_DNA"/>
</dbReference>
<organism evidence="2 3">
    <name type="scientific">Novosphingobium pokkalii</name>
    <dbReference type="NCBI Taxonomy" id="1770194"/>
    <lineage>
        <taxon>Bacteria</taxon>
        <taxon>Pseudomonadati</taxon>
        <taxon>Pseudomonadota</taxon>
        <taxon>Alphaproteobacteria</taxon>
        <taxon>Sphingomonadales</taxon>
        <taxon>Sphingomonadaceae</taxon>
        <taxon>Novosphingobium</taxon>
    </lineage>
</organism>
<keyword evidence="1" id="KW-1133">Transmembrane helix</keyword>
<dbReference type="RefSeq" id="WP_191322840.1">
    <property type="nucleotide sequence ID" value="NZ_BMZP01000002.1"/>
</dbReference>
<evidence type="ECO:0000256" key="1">
    <source>
        <dbReference type="SAM" id="Phobius"/>
    </source>
</evidence>
<accession>A0ABV7V163</accession>
<keyword evidence="1" id="KW-0812">Transmembrane</keyword>
<keyword evidence="1" id="KW-0472">Membrane</keyword>
<protein>
    <submittedName>
        <fullName evidence="2">Uncharacterized protein</fullName>
    </submittedName>
</protein>
<comment type="caution">
    <text evidence="2">The sequence shown here is derived from an EMBL/GenBank/DDBJ whole genome shotgun (WGS) entry which is preliminary data.</text>
</comment>